<dbReference type="GeneID" id="14407992"/>
<dbReference type="GO" id="GO:0046653">
    <property type="term" value="P:tetrahydrofolate metabolic process"/>
    <property type="evidence" value="ECO:0007669"/>
    <property type="project" value="TreeGrafter"/>
</dbReference>
<evidence type="ECO:0000313" key="4">
    <source>
        <dbReference type="EMBL" id="AGB48419.1"/>
    </source>
</evidence>
<dbReference type="PANTHER" id="PTHR45833:SF1">
    <property type="entry name" value="METHIONINE SYNTHASE"/>
    <property type="match status" value="1"/>
</dbReference>
<dbReference type="SMART" id="SM01018">
    <property type="entry name" value="B12-binding_2"/>
    <property type="match status" value="1"/>
</dbReference>
<dbReference type="InterPro" id="IPR003759">
    <property type="entry name" value="Cbl-bd_cap"/>
</dbReference>
<keyword evidence="2" id="KW-0170">Cobalt</keyword>
<accession>L0KWS7</accession>
<evidence type="ECO:0000256" key="1">
    <source>
        <dbReference type="ARBA" id="ARBA00022723"/>
    </source>
</evidence>
<evidence type="ECO:0000313" key="5">
    <source>
        <dbReference type="Proteomes" id="UP000010866"/>
    </source>
</evidence>
<dbReference type="PROSITE" id="PS51337">
    <property type="entry name" value="B12_BINDING_NTER"/>
    <property type="match status" value="1"/>
</dbReference>
<keyword evidence="1" id="KW-0479">Metal-binding</keyword>
<dbReference type="InterPro" id="IPR036594">
    <property type="entry name" value="Meth_synthase_dom"/>
</dbReference>
<organism evidence="4 5">
    <name type="scientific">Methanomethylovorans hollandica (strain DSM 15978 / NBRC 107637 / DMS1)</name>
    <dbReference type="NCBI Taxonomy" id="867904"/>
    <lineage>
        <taxon>Archaea</taxon>
        <taxon>Methanobacteriati</taxon>
        <taxon>Methanobacteriota</taxon>
        <taxon>Stenosarchaea group</taxon>
        <taxon>Methanomicrobia</taxon>
        <taxon>Methanosarcinales</taxon>
        <taxon>Methanosarcinaceae</taxon>
        <taxon>Methanomethylovorans</taxon>
    </lineage>
</organism>
<feature type="domain" description="B12-binding N-terminal" evidence="3">
    <location>
        <begin position="4"/>
        <end position="98"/>
    </location>
</feature>
<dbReference type="HOGENOM" id="CLU_1472090_0_0_2"/>
<name>L0KWS7_METHD</name>
<protein>
    <submittedName>
        <fullName evidence="4">Putative cobalamin binding protein</fullName>
    </submittedName>
</protein>
<sequence>MLKNDVKKTKDNILFGIKKAIRECDEKAVKSSVKEGIQAGIDPVILADEGCIAAMREIGDMFEADEILIVQVLAASAAMKAGMDILSPEIEKMHGELKHHDKAVIGAQKEGESSIKRSILEIMLMVNDFDVVELTDNESIVDFIEKDSTFSDILSDCKEQLDEVIHAHPEAAILQVCEVSEGI</sequence>
<dbReference type="Pfam" id="PF02607">
    <property type="entry name" value="B12-binding_2"/>
    <property type="match status" value="1"/>
</dbReference>
<evidence type="ECO:0000256" key="2">
    <source>
        <dbReference type="ARBA" id="ARBA00023285"/>
    </source>
</evidence>
<gene>
    <name evidence="4" type="ordered locus">Metho_0131</name>
</gene>
<dbReference type="GO" id="GO:0046872">
    <property type="term" value="F:metal ion binding"/>
    <property type="evidence" value="ECO:0007669"/>
    <property type="project" value="UniProtKB-KW"/>
</dbReference>
<dbReference type="GO" id="GO:0008705">
    <property type="term" value="F:methionine synthase activity"/>
    <property type="evidence" value="ECO:0007669"/>
    <property type="project" value="TreeGrafter"/>
</dbReference>
<dbReference type="Gene3D" id="1.10.1240.10">
    <property type="entry name" value="Methionine synthase domain"/>
    <property type="match status" value="1"/>
</dbReference>
<dbReference type="RefSeq" id="WP_015323588.1">
    <property type="nucleotide sequence ID" value="NC_019977.1"/>
</dbReference>
<dbReference type="Proteomes" id="UP000010866">
    <property type="component" value="Chromosome"/>
</dbReference>
<keyword evidence="5" id="KW-1185">Reference proteome</keyword>
<dbReference type="PANTHER" id="PTHR45833">
    <property type="entry name" value="METHIONINE SYNTHASE"/>
    <property type="match status" value="1"/>
</dbReference>
<dbReference type="GO" id="GO:0005829">
    <property type="term" value="C:cytosol"/>
    <property type="evidence" value="ECO:0007669"/>
    <property type="project" value="TreeGrafter"/>
</dbReference>
<dbReference type="GO" id="GO:0050667">
    <property type="term" value="P:homocysteine metabolic process"/>
    <property type="evidence" value="ECO:0007669"/>
    <property type="project" value="TreeGrafter"/>
</dbReference>
<dbReference type="SUPFAM" id="SSF47644">
    <property type="entry name" value="Methionine synthase domain"/>
    <property type="match status" value="1"/>
</dbReference>
<reference evidence="5" key="1">
    <citation type="submission" date="2012-02" db="EMBL/GenBank/DDBJ databases">
        <title>Complete sequence of chromosome of Methanomethylovorans hollandica DSM 15978.</title>
        <authorList>
            <person name="Lucas S."/>
            <person name="Copeland A."/>
            <person name="Lapidus A."/>
            <person name="Glavina del Rio T."/>
            <person name="Dalin E."/>
            <person name="Tice H."/>
            <person name="Bruce D."/>
            <person name="Goodwin L."/>
            <person name="Pitluck S."/>
            <person name="Peters L."/>
            <person name="Mikhailova N."/>
            <person name="Held B."/>
            <person name="Kyrpides N."/>
            <person name="Mavromatis K."/>
            <person name="Ivanova N."/>
            <person name="Brettin T."/>
            <person name="Detter J.C."/>
            <person name="Han C."/>
            <person name="Larimer F."/>
            <person name="Land M."/>
            <person name="Hauser L."/>
            <person name="Markowitz V."/>
            <person name="Cheng J.-F."/>
            <person name="Hugenholtz P."/>
            <person name="Woyke T."/>
            <person name="Wu D."/>
            <person name="Spring S."/>
            <person name="Schroeder M."/>
            <person name="Brambilla E."/>
            <person name="Klenk H.-P."/>
            <person name="Eisen J.A."/>
        </authorList>
    </citation>
    <scope>NUCLEOTIDE SEQUENCE [LARGE SCALE GENOMIC DNA]</scope>
    <source>
        <strain evidence="5">DSM 15978 / NBRC 107637 / DMS1</strain>
    </source>
</reference>
<dbReference type="KEGG" id="mhz:Metho_0131"/>
<proteinExistence type="predicted"/>
<dbReference type="EMBL" id="CP003362">
    <property type="protein sequence ID" value="AGB48419.1"/>
    <property type="molecule type" value="Genomic_DNA"/>
</dbReference>
<dbReference type="AlphaFoldDB" id="L0KWS7"/>
<dbReference type="STRING" id="867904.Metho_0131"/>
<dbReference type="InterPro" id="IPR050554">
    <property type="entry name" value="Met_Synthase/Corrinoid"/>
</dbReference>
<evidence type="ECO:0000259" key="3">
    <source>
        <dbReference type="PROSITE" id="PS51337"/>
    </source>
</evidence>